<dbReference type="GO" id="GO:0008104">
    <property type="term" value="P:intracellular protein localization"/>
    <property type="evidence" value="ECO:0007669"/>
    <property type="project" value="UniProtKB-ARBA"/>
</dbReference>
<keyword evidence="13" id="KW-1185">Reference proteome</keyword>
<dbReference type="PROSITE" id="PS00232">
    <property type="entry name" value="CADHERIN_1"/>
    <property type="match status" value="3"/>
</dbReference>
<feature type="domain" description="Cadherin" evidence="11">
    <location>
        <begin position="977"/>
        <end position="1033"/>
    </location>
</feature>
<evidence type="ECO:0000256" key="2">
    <source>
        <dbReference type="ARBA" id="ARBA00022692"/>
    </source>
</evidence>
<keyword evidence="5 9" id="KW-0106">Calcium</keyword>
<dbReference type="GO" id="GO:0060429">
    <property type="term" value="P:epithelium development"/>
    <property type="evidence" value="ECO:0007669"/>
    <property type="project" value="UniProtKB-ARBA"/>
</dbReference>
<reference evidence="12" key="1">
    <citation type="submission" date="2020-07" db="EMBL/GenBank/DDBJ databases">
        <title>The High-quality genome of the commercially important snow crab, Chionoecetes opilio.</title>
        <authorList>
            <person name="Jeong J.-H."/>
            <person name="Ryu S."/>
        </authorList>
    </citation>
    <scope>NUCLEOTIDE SEQUENCE</scope>
    <source>
        <strain evidence="12">MADBK_172401_WGS</strain>
        <tissue evidence="12">Digestive gland</tissue>
    </source>
</reference>
<evidence type="ECO:0000313" key="12">
    <source>
        <dbReference type="EMBL" id="KAG0714708.1"/>
    </source>
</evidence>
<evidence type="ECO:0000256" key="8">
    <source>
        <dbReference type="ARBA" id="ARBA00023180"/>
    </source>
</evidence>
<dbReference type="PANTHER" id="PTHR24028">
    <property type="entry name" value="CADHERIN-87A"/>
    <property type="match status" value="1"/>
</dbReference>
<dbReference type="OrthoDB" id="6252479at2759"/>
<keyword evidence="6" id="KW-1133">Transmembrane helix</keyword>
<dbReference type="PROSITE" id="PS50268">
    <property type="entry name" value="CADHERIN_2"/>
    <property type="match status" value="9"/>
</dbReference>
<evidence type="ECO:0000313" key="13">
    <source>
        <dbReference type="Proteomes" id="UP000770661"/>
    </source>
</evidence>
<dbReference type="PRINTS" id="PR00205">
    <property type="entry name" value="CADHERIN"/>
</dbReference>
<dbReference type="FunFam" id="2.60.40.60:FF:000033">
    <property type="entry name" value="FAT atypical cadherin 1"/>
    <property type="match status" value="1"/>
</dbReference>
<dbReference type="FunFam" id="2.60.40.60:FF:000015">
    <property type="entry name" value="FAT atypical cadherin 1"/>
    <property type="match status" value="2"/>
</dbReference>
<evidence type="ECO:0000256" key="4">
    <source>
        <dbReference type="ARBA" id="ARBA00022737"/>
    </source>
</evidence>
<evidence type="ECO:0000256" key="7">
    <source>
        <dbReference type="ARBA" id="ARBA00023136"/>
    </source>
</evidence>
<dbReference type="GO" id="GO:0009653">
    <property type="term" value="P:anatomical structure morphogenesis"/>
    <property type="evidence" value="ECO:0007669"/>
    <property type="project" value="UniProtKB-ARBA"/>
</dbReference>
<feature type="domain" description="Cadherin" evidence="11">
    <location>
        <begin position="531"/>
        <end position="621"/>
    </location>
</feature>
<gene>
    <name evidence="12" type="primary">kug_0</name>
    <name evidence="12" type="ORF">GWK47_013605</name>
</gene>
<feature type="domain" description="Cadherin" evidence="11">
    <location>
        <begin position="714"/>
        <end position="771"/>
    </location>
</feature>
<accession>A0A8J5C162</accession>
<keyword evidence="4" id="KW-0677">Repeat</keyword>
<dbReference type="Pfam" id="PF00028">
    <property type="entry name" value="Cadherin"/>
    <property type="match status" value="6"/>
</dbReference>
<dbReference type="SMART" id="SM00112">
    <property type="entry name" value="CA"/>
    <property type="match status" value="8"/>
</dbReference>
<comment type="caution">
    <text evidence="12">The sequence shown here is derived from an EMBL/GenBank/DDBJ whole genome shotgun (WGS) entry which is preliminary data.</text>
</comment>
<keyword evidence="3" id="KW-0732">Signal</keyword>
<dbReference type="GO" id="GO:0005886">
    <property type="term" value="C:plasma membrane"/>
    <property type="evidence" value="ECO:0007669"/>
    <property type="project" value="InterPro"/>
</dbReference>
<comment type="subcellular location">
    <subcellularLocation>
        <location evidence="1">Membrane</location>
        <topology evidence="1">Single-pass membrane protein</topology>
    </subcellularLocation>
</comment>
<keyword evidence="8" id="KW-0325">Glycoprotein</keyword>
<dbReference type="InterPro" id="IPR050174">
    <property type="entry name" value="Protocadherin/Cadherin-CA"/>
</dbReference>
<dbReference type="GO" id="GO:0007156">
    <property type="term" value="P:homophilic cell adhesion via plasma membrane adhesion molecules"/>
    <property type="evidence" value="ECO:0007669"/>
    <property type="project" value="InterPro"/>
</dbReference>
<protein>
    <submittedName>
        <fullName evidence="12">Fat-like cadherin-related tumor suppressor</fullName>
    </submittedName>
</protein>
<dbReference type="InterPro" id="IPR002126">
    <property type="entry name" value="Cadherin-like_dom"/>
</dbReference>
<feature type="domain" description="Cadherin" evidence="11">
    <location>
        <begin position="417"/>
        <end position="522"/>
    </location>
</feature>
<evidence type="ECO:0000256" key="3">
    <source>
        <dbReference type="ARBA" id="ARBA00022729"/>
    </source>
</evidence>
<dbReference type="FunFam" id="2.60.40.60:FF:000066">
    <property type="entry name" value="FAT atypical cadherin 1"/>
    <property type="match status" value="1"/>
</dbReference>
<dbReference type="GO" id="GO:0005509">
    <property type="term" value="F:calcium ion binding"/>
    <property type="evidence" value="ECO:0007669"/>
    <property type="project" value="UniProtKB-UniRule"/>
</dbReference>
<evidence type="ECO:0000256" key="6">
    <source>
        <dbReference type="ARBA" id="ARBA00022989"/>
    </source>
</evidence>
<evidence type="ECO:0000256" key="9">
    <source>
        <dbReference type="PROSITE-ProRule" id="PRU00043"/>
    </source>
</evidence>
<feature type="domain" description="Cadherin" evidence="11">
    <location>
        <begin position="6"/>
        <end position="97"/>
    </location>
</feature>
<evidence type="ECO:0000259" key="11">
    <source>
        <dbReference type="PROSITE" id="PS50268"/>
    </source>
</evidence>
<name>A0A8J5C162_CHIOP</name>
<feature type="domain" description="Cadherin" evidence="11">
    <location>
        <begin position="874"/>
        <end position="976"/>
    </location>
</feature>
<dbReference type="PANTHER" id="PTHR24028:SF343">
    <property type="entry name" value="CDH-4"/>
    <property type="match status" value="1"/>
</dbReference>
<evidence type="ECO:0000256" key="10">
    <source>
        <dbReference type="SAM" id="MobiDB-lite"/>
    </source>
</evidence>
<evidence type="ECO:0000256" key="5">
    <source>
        <dbReference type="ARBA" id="ARBA00022837"/>
    </source>
</evidence>
<dbReference type="CDD" id="cd11304">
    <property type="entry name" value="Cadherin_repeat"/>
    <property type="match status" value="9"/>
</dbReference>
<feature type="domain" description="Cadherin" evidence="11">
    <location>
        <begin position="313"/>
        <end position="416"/>
    </location>
</feature>
<organism evidence="12 13">
    <name type="scientific">Chionoecetes opilio</name>
    <name type="common">Atlantic snow crab</name>
    <name type="synonym">Cancer opilio</name>
    <dbReference type="NCBI Taxonomy" id="41210"/>
    <lineage>
        <taxon>Eukaryota</taxon>
        <taxon>Metazoa</taxon>
        <taxon>Ecdysozoa</taxon>
        <taxon>Arthropoda</taxon>
        <taxon>Crustacea</taxon>
        <taxon>Multicrustacea</taxon>
        <taxon>Malacostraca</taxon>
        <taxon>Eumalacostraca</taxon>
        <taxon>Eucarida</taxon>
        <taxon>Decapoda</taxon>
        <taxon>Pleocyemata</taxon>
        <taxon>Brachyura</taxon>
        <taxon>Eubrachyura</taxon>
        <taxon>Majoidea</taxon>
        <taxon>Majidae</taxon>
        <taxon>Chionoecetes</taxon>
    </lineage>
</organism>
<sequence length="1077" mass="118908">MGVFLTDAALKVKYRITEGDHRNFFKAGKRVVGDFCFLELRVRPDNHYVLNRESRDQYRLKVKAQHRRHDGTKEDLPGATAEVLIAITDLNDLSPLFMQQEYHVRLSEDTPLHSSVGRVKAEDPDEGLNGEIYYSFQETTPVFAIHPTSGVVTLTRPLRFLERARYDLTVQAQDRGRQQHGRWLRPAKLHVNVTEENVYDPQILVTKLPESVPRAHLSVVAILNVADQDRGRSGEVKSLEIVEGDPDRVFRVLEGSGANEFTLAALDTIDWSDSPFGFNLTLKATDGGTRARFSYKVVRVAAPPLPEEEAIFTEKEYEASISEMAPVGSWVTQVGAWLPGAQRRVKFSLIGNKDGQFQIDPYSGVITNAAPLDAETLVEYTLTVVAASPAALTAHHQASVTVRVHVLDANDNTPMIVAPQGVVRVEEHRPAGVWVTKVRAQDYDSGENGYVSYSLANADDVPFTVDHFTGEVLTTRTLDFETERRVWRLQVRASDWGSPFRRQSEKLITVHVEDVNDNRPQFERVACRGYIDRSTPLGSEVFTLSAVDFDQGNIISYRMLGGNDDRCFALDATSGVLTLTCDLHDLMVSERVLNVTATDGQHFADTLTLSLQLVQHQNPAVDAWATLSCREVDVAQRLAEQLARADENNRPDDSLNLLSPPPAVANVHAPELGARAGKQRARHGGAAHGRGGRRRGVRGHLVHAISWGNEDSVFAVDMESGALSVAGLLDRERVARYNLNLTVYDLGSPQLSASRQVAVTLVDENDNAPNFDKPAYSFFLPENVANGTSVYELRAHDPDEGINGVVTYSLVTDTKDFRLDPVTGRLSVSHPLDHETLDVYELRVAATDGGARSAHAYVTITVANINDCPPMFPEERSWAVRVPEDLPLGALVTLVTAHDPDSPSLRYTLLGGHEDMFELDEDTAALRLAARLDYETRPAYNITIRATDDGTPPLSATTFVIVQVVDVDENVHTPVFMKDVEEARVAESSPPDTLVGTFSAVDADANPADAFVTYSLVGPEGRGVFVIDQSGVLQQVVGARTLQGLASSRRLQDAGWGRRKQRRSRDEEYHFGGRRLG</sequence>
<dbReference type="InterPro" id="IPR015919">
    <property type="entry name" value="Cadherin-like_sf"/>
</dbReference>
<feature type="domain" description="Cadherin" evidence="11">
    <location>
        <begin position="772"/>
        <end position="872"/>
    </location>
</feature>
<dbReference type="FunFam" id="2.60.40.60:FF:000020">
    <property type="entry name" value="Dachsous cadherin-related 1b"/>
    <property type="match status" value="2"/>
</dbReference>
<keyword evidence="7" id="KW-0472">Membrane</keyword>
<dbReference type="Proteomes" id="UP000770661">
    <property type="component" value="Unassembled WGS sequence"/>
</dbReference>
<feature type="domain" description="Cadherin" evidence="11">
    <location>
        <begin position="98"/>
        <end position="203"/>
    </location>
</feature>
<evidence type="ECO:0000256" key="1">
    <source>
        <dbReference type="ARBA" id="ARBA00004167"/>
    </source>
</evidence>
<keyword evidence="2" id="KW-0812">Transmembrane</keyword>
<dbReference type="InterPro" id="IPR020894">
    <property type="entry name" value="Cadherin_CS"/>
</dbReference>
<dbReference type="AlphaFoldDB" id="A0A8J5C162"/>
<feature type="region of interest" description="Disordered" evidence="10">
    <location>
        <begin position="1053"/>
        <end position="1077"/>
    </location>
</feature>
<dbReference type="EMBL" id="JACEEZ010020312">
    <property type="protein sequence ID" value="KAG0714708.1"/>
    <property type="molecule type" value="Genomic_DNA"/>
</dbReference>
<proteinExistence type="predicted"/>
<dbReference type="Gene3D" id="2.60.40.60">
    <property type="entry name" value="Cadherins"/>
    <property type="match status" value="10"/>
</dbReference>
<dbReference type="SUPFAM" id="SSF49313">
    <property type="entry name" value="Cadherin-like"/>
    <property type="match status" value="8"/>
</dbReference>